<feature type="region of interest" description="Disordered" evidence="1">
    <location>
        <begin position="413"/>
        <end position="448"/>
    </location>
</feature>
<organism evidence="3 4">
    <name type="scientific">Stachybotrys chartarum (strain CBS 109288 / IBT 7711)</name>
    <name type="common">Toxic black mold</name>
    <name type="synonym">Stilbospora chartarum</name>
    <dbReference type="NCBI Taxonomy" id="1280523"/>
    <lineage>
        <taxon>Eukaryota</taxon>
        <taxon>Fungi</taxon>
        <taxon>Dikarya</taxon>
        <taxon>Ascomycota</taxon>
        <taxon>Pezizomycotina</taxon>
        <taxon>Sordariomycetes</taxon>
        <taxon>Hypocreomycetidae</taxon>
        <taxon>Hypocreales</taxon>
        <taxon>Stachybotryaceae</taxon>
        <taxon>Stachybotrys</taxon>
    </lineage>
</organism>
<proteinExistence type="predicted"/>
<feature type="region of interest" description="Disordered" evidence="1">
    <location>
        <begin position="571"/>
        <end position="630"/>
    </location>
</feature>
<feature type="region of interest" description="Disordered" evidence="1">
    <location>
        <begin position="1114"/>
        <end position="1176"/>
    </location>
</feature>
<evidence type="ECO:0000313" key="4">
    <source>
        <dbReference type="Proteomes" id="UP000028045"/>
    </source>
</evidence>
<feature type="region of interest" description="Disordered" evidence="1">
    <location>
        <begin position="677"/>
        <end position="894"/>
    </location>
</feature>
<dbReference type="InterPro" id="IPR015943">
    <property type="entry name" value="WD40/YVTN_repeat-like_dom_sf"/>
</dbReference>
<feature type="compositionally biased region" description="Low complexity" evidence="1">
    <location>
        <begin position="1155"/>
        <end position="1166"/>
    </location>
</feature>
<dbReference type="InterPro" id="IPR036047">
    <property type="entry name" value="F-box-like_dom_sf"/>
</dbReference>
<feature type="compositionally biased region" description="Basic and acidic residues" evidence="1">
    <location>
        <begin position="836"/>
        <end position="846"/>
    </location>
</feature>
<dbReference type="Pfam" id="PF23749">
    <property type="entry name" value="DUF7165"/>
    <property type="match status" value="1"/>
</dbReference>
<feature type="compositionally biased region" description="Basic and acidic residues" evidence="1">
    <location>
        <begin position="716"/>
        <end position="728"/>
    </location>
</feature>
<dbReference type="Proteomes" id="UP000028045">
    <property type="component" value="Unassembled WGS sequence"/>
</dbReference>
<dbReference type="PROSITE" id="PS50181">
    <property type="entry name" value="FBOX"/>
    <property type="match status" value="1"/>
</dbReference>
<protein>
    <recommendedName>
        <fullName evidence="2">F-box domain-containing protein</fullName>
    </recommendedName>
</protein>
<evidence type="ECO:0000256" key="1">
    <source>
        <dbReference type="SAM" id="MobiDB-lite"/>
    </source>
</evidence>
<evidence type="ECO:0000313" key="3">
    <source>
        <dbReference type="EMBL" id="KEY70656.1"/>
    </source>
</evidence>
<evidence type="ECO:0000259" key="2">
    <source>
        <dbReference type="PROSITE" id="PS50181"/>
    </source>
</evidence>
<dbReference type="SUPFAM" id="SSF82171">
    <property type="entry name" value="DPP6 N-terminal domain-like"/>
    <property type="match status" value="1"/>
</dbReference>
<feature type="compositionally biased region" description="Gly residues" evidence="1">
    <location>
        <begin position="760"/>
        <end position="769"/>
    </location>
</feature>
<gene>
    <name evidence="3" type="ORF">S7711_02258</name>
</gene>
<dbReference type="EMBL" id="KL648431">
    <property type="protein sequence ID" value="KEY70656.1"/>
    <property type="molecule type" value="Genomic_DNA"/>
</dbReference>
<feature type="compositionally biased region" description="Basic and acidic residues" evidence="1">
    <location>
        <begin position="1130"/>
        <end position="1143"/>
    </location>
</feature>
<feature type="compositionally biased region" description="Basic and acidic residues" evidence="1">
    <location>
        <begin position="683"/>
        <end position="704"/>
    </location>
</feature>
<dbReference type="AlphaFoldDB" id="A0A084AZC7"/>
<dbReference type="SUPFAM" id="SSF81383">
    <property type="entry name" value="F-box domain"/>
    <property type="match status" value="1"/>
</dbReference>
<feature type="domain" description="F-box" evidence="2">
    <location>
        <begin position="21"/>
        <end position="67"/>
    </location>
</feature>
<feature type="compositionally biased region" description="Polar residues" evidence="1">
    <location>
        <begin position="998"/>
        <end position="1013"/>
    </location>
</feature>
<dbReference type="HOGENOM" id="CLU_002718_0_0_1"/>
<accession>A0A084AZC7</accession>
<feature type="region of interest" description="Disordered" evidence="1">
    <location>
        <begin position="978"/>
        <end position="1068"/>
    </location>
</feature>
<feature type="region of interest" description="Disordered" evidence="1">
    <location>
        <begin position="1"/>
        <end position="25"/>
    </location>
</feature>
<feature type="compositionally biased region" description="Polar residues" evidence="1">
    <location>
        <begin position="1"/>
        <end position="23"/>
    </location>
</feature>
<dbReference type="InterPro" id="IPR001810">
    <property type="entry name" value="F-box_dom"/>
</dbReference>
<dbReference type="OrthoDB" id="3925024at2759"/>
<keyword evidence="4" id="KW-1185">Reference proteome</keyword>
<dbReference type="InterPro" id="IPR055589">
    <property type="entry name" value="DUF7165"/>
</dbReference>
<sequence length="1195" mass="130197">MATSPSEARRSSIQKAPLPSSNPFERLPDEIIEQILLATDPNGFASLVLLNTKWRAVSQRPHLYHHHLSRCPSFGVARQSIPSPDDDNLPKLRRLFAREVKRNLFDAYLRPKETVVKLVSNSISSSSCPGGEGMQFSFSPRGHRVLAYNSSRIHVLNIQGPQLEMVREFKILRRPVSVCIKDDGSLLAVLSSEMQVDLYDLQPSPPLRKQSIILDNTPRTMAISPCGSVLAAAYEGGIEVSSLNPGALPTDRRAVKCDAVDTLAFSYDGTQILGTTIHSSPPSTVIITAPYFDPGSQLDNDLTAMWTNSILFPNTSRDCSHAVLLQDGSQEEAAWTFTYDRSFETFRAVRIDDLRNGTTYFTGPIPDSTSQAKLLPCTAAAATYRGELVSAGFQGKEIWVYGIPEDLDAVLDAVPSQNDSGPGSSHLARRNSAQGSLSRHASPRAQDAGGVRLPQWQLLCDQQRNTFKSGRKIAELIGMSSLKWVEGFGKASFHERIVAGARGVSGPRLATDEEDIDFVDGGRITLLDFDYGVTDGGRAEVTIELGTGDAEVLEEERRDMETEVAIVRRRTMTQRRSSRMSVLRPATGIASHLPPVPPIPPAPVSPRPNEDDDDPLLPRRIGQNPSNHRATVSVVSDAGDAVSIEEQEVLDLPYANASPRSGPSLRRAATAAAVNRRLNPRTADGRPIEYRRADGRNEHPHESDADNWVPPPPPYQKEDPGDMPDFMRGKAAGSLGPSVPPMPPMPSVMTLESLLRNRGDNGGPSGRSGGFNDMSRGPDFAHHRPSHQRTASDSTTFSRRRTSDIPRPMSSPSIQADVENLYDVSPQESPRLAPHRPNEPEADPLHDIGPLPAASVSPPLPEDGSPQRSVPAAEVSQAQTPATEDSPLRHPILPALGLQIPPAAQLVVGQSSSAATPYAARRLSNSQTWPHDPRPATSYDVGYPYSAPAIHHAPDMMAGTLPRLPTSGQFENRYERTDQGHPHRVSGGFSVPRVPVGSRNSGVYGSLPSNATRPRQPEPEQPLIISTPTGVTGAFDPPSGHPSMAPPEHPILAPVPRYPRQSQGPVRRPTVERLENIYGSPFLPGQIPEPPPIPNDSGILPSWLRSSSIRAPSIRSTRSLSGVRRRRSRAERSAAKNVQDARRSGWTGRKKKQTQEPPQQQPLQSQRVEHGNLTPTDWTEVTAASPARHRKCVVM</sequence>
<dbReference type="Gene3D" id="2.130.10.10">
    <property type="entry name" value="YVTN repeat-like/Quinoprotein amine dehydrogenase"/>
    <property type="match status" value="1"/>
</dbReference>
<reference evidence="3 4" key="1">
    <citation type="journal article" date="2014" name="BMC Genomics">
        <title>Comparative genome sequencing reveals chemotype-specific gene clusters in the toxigenic black mold Stachybotrys.</title>
        <authorList>
            <person name="Semeiks J."/>
            <person name="Borek D."/>
            <person name="Otwinowski Z."/>
            <person name="Grishin N.V."/>
        </authorList>
    </citation>
    <scope>NUCLEOTIDE SEQUENCE [LARGE SCALE GENOMIC DNA]</scope>
    <source>
        <strain evidence="4">CBS 109288 / IBT 7711</strain>
    </source>
</reference>
<feature type="region of interest" description="Disordered" evidence="1">
    <location>
        <begin position="911"/>
        <end position="933"/>
    </location>
</feature>
<name>A0A084AZC7_STACB</name>
<feature type="compositionally biased region" description="Pro residues" evidence="1">
    <location>
        <begin position="594"/>
        <end position="606"/>
    </location>
</feature>